<sequence length="510" mass="59431">MSKQQVKIVWPFVKGEKAELIWIGEPFRQESKIMIHAYFRVHGRTEKILMDWGTLPCLAIQHFYSDGTITTSHPPQGAREVDITIYPNGVKYYERPWNIRGSDDSATSRSFVFSYDGKNIILPVIEVLRSILAPNVFLLYRLFESNSFPQYFTETYEPNKIHLSFSSQYELKYTKTTFIYQLAWLLTNSDIRQVYENIAFTWLQEKTLKFEWDFTQPITIIARVKEKNNTCTVLQVVNVKNKYIPYEHISISHPEILDREKSNEAKKFTYRLLKKKDDEDGLTLDEQAGGSTEDFDLLQMNQLKHEYTSVPKIKRIKSSSSKQRTREDENTKKYFGENNSIRSTADTGGQKLARGLEHQMLHEIQAQGELQDFINVLKILEQYPQIKAIRAFMDVLPDGLGERRFTKLSDGITKRRYVTAEVYMVNGKLFNILEVERENRSLSMLILSATFIHEWKPMYNRLLVNLVNNSGTWTSKSLRDSQNEGVNIIKAKHSKNSIHHKAEILLSKLL</sequence>
<reference evidence="2 3" key="1">
    <citation type="submission" date="2015-09" db="EMBL/GenBank/DDBJ databases">
        <title>Genome sequencing project for genomic taxonomy and phylogenomics of Bacillus-like bacteria.</title>
        <authorList>
            <person name="Liu B."/>
            <person name="Wang J."/>
            <person name="Zhu Y."/>
            <person name="Liu G."/>
            <person name="Chen Q."/>
            <person name="Chen Z."/>
            <person name="Lan J."/>
            <person name="Che J."/>
            <person name="Ge C."/>
            <person name="Shi H."/>
            <person name="Pan Z."/>
            <person name="Liu X."/>
        </authorList>
    </citation>
    <scope>NUCLEOTIDE SEQUENCE [LARGE SCALE GENOMIC DNA]</scope>
    <source>
        <strain evidence="2 3">LMG 18435</strain>
    </source>
</reference>
<accession>A0A0Q3TDK5</accession>
<keyword evidence="3" id="KW-1185">Reference proteome</keyword>
<dbReference type="Pfam" id="PF18623">
    <property type="entry name" value="TnsE_C"/>
    <property type="match status" value="1"/>
</dbReference>
<comment type="caution">
    <text evidence="2">The sequence shown here is derived from an EMBL/GenBank/DDBJ whole genome shotgun (WGS) entry which is preliminary data.</text>
</comment>
<dbReference type="AlphaFoldDB" id="A0A0Q3TDK5"/>
<evidence type="ECO:0000313" key="3">
    <source>
        <dbReference type="Proteomes" id="UP000051888"/>
    </source>
</evidence>
<organism evidence="2 3">
    <name type="scientific">Heyndrickxia shackletonii</name>
    <dbReference type="NCBI Taxonomy" id="157838"/>
    <lineage>
        <taxon>Bacteria</taxon>
        <taxon>Bacillati</taxon>
        <taxon>Bacillota</taxon>
        <taxon>Bacilli</taxon>
        <taxon>Bacillales</taxon>
        <taxon>Bacillaceae</taxon>
        <taxon>Heyndrickxia</taxon>
    </lineage>
</organism>
<dbReference type="RefSeq" id="WP_055737861.1">
    <property type="nucleotide sequence ID" value="NZ_JAAIWL010000048.1"/>
</dbReference>
<proteinExistence type="predicted"/>
<dbReference type="Proteomes" id="UP000051888">
    <property type="component" value="Unassembled WGS sequence"/>
</dbReference>
<dbReference type="InterPro" id="IPR041419">
    <property type="entry name" value="TnsE_C"/>
</dbReference>
<protein>
    <recommendedName>
        <fullName evidence="1">TnsE C-terminal domain-containing protein</fullName>
    </recommendedName>
</protein>
<dbReference type="OrthoDB" id="1879214at2"/>
<evidence type="ECO:0000313" key="2">
    <source>
        <dbReference type="EMBL" id="KQL52184.1"/>
    </source>
</evidence>
<name>A0A0Q3TDK5_9BACI</name>
<dbReference type="PATRIC" id="fig|157838.3.peg.126"/>
<feature type="domain" description="TnsE C-terminal" evidence="1">
    <location>
        <begin position="371"/>
        <end position="501"/>
    </location>
</feature>
<dbReference type="STRING" id="157838.AN964_00590"/>
<gene>
    <name evidence="2" type="ORF">AN964_00590</name>
</gene>
<dbReference type="EMBL" id="LJJC01000004">
    <property type="protein sequence ID" value="KQL52184.1"/>
    <property type="molecule type" value="Genomic_DNA"/>
</dbReference>
<evidence type="ECO:0000259" key="1">
    <source>
        <dbReference type="Pfam" id="PF18623"/>
    </source>
</evidence>